<keyword evidence="8" id="KW-0695">RNA-directed DNA polymerase</keyword>
<dbReference type="EC" id="2.7.7.49" evidence="1"/>
<dbReference type="PANTHER" id="PTHR37984">
    <property type="entry name" value="PROTEIN CBG26694"/>
    <property type="match status" value="1"/>
</dbReference>
<dbReference type="InterPro" id="IPR041588">
    <property type="entry name" value="Integrase_H2C2"/>
</dbReference>
<evidence type="ECO:0000256" key="5">
    <source>
        <dbReference type="ARBA" id="ARBA00022722"/>
    </source>
</evidence>
<sequence>MVIKDAKEEKEWLEKGQYVSHLTPAQQNNVIKLVGNRCLVKCLIEDVPVEALWDTGAQVSITSHEWVMKNFPDVKINPIEDLLENNLDLKAANGSSIPYKGFIEVRLKLLNSQIGEEVLVPLLVASDHLDHPIIGYNVIEELVKYPVDKTNNIISSMTASFPTVDSKNIKTLVELIKTNECSELCLVKTIKHDVLIPQGKTVSVTCRANTRSNATSKLPVLFEPDPEQPWPTGLEIEETLTNINSGFSSRVVIQARNSTDHDILLPKRTILGRLQLVKSVTPVEVREKCDKEAQVNGVSVNDDKLNTNTPKTSYGDWIPEVDLNGLTEKQKLVAQQMLLEESDCFSRDDEDIGCSEELKMKINLTDNIPVQKNYNSIPKPLYPEVKQYIEDLLNRKFIRKSKSAYSSPVVCVRKKDGTLRLCVDYRELNRRTIADRHPLPKVQTTLENIGGNSWFSLLDQGKAYHQGFIETADQHKTAFITPWGLYEWVRIPFGLKNAPAEFQRFMESCLEGLRDEICLPYLDDVIVFSKTFDEHVEHLRTVIRRLRDHGVKLKPKKCNLFRREVHCLGRVVSEYGYKMDPTQVQAVLSLKNKQPKTVGEVRHLLGLLGYYRRYIQDFSRVAKPLFDLLQRSNEPSNNKSKTPQVPSSQSVSWTDEHSSILDQLVTRITSAPILAYPDYNEPFVLHTDASQEGLGAVLYQEQNSEMRVIGYGSRSLTPAEKNYYLHSGKLEFLALKWAVCEQFRDYLYYAKSFTIFTDNNPLTYVLTSAKLNATGHRWVAELADYNFTIKYRPGAANKDADALSRMPMDIDEYMKLCTKETSQDSIQACMIGIQAQEPWITAITANPEVLNTSELIPELSALQKLDPNEFIRAQDSDLCIGKIRTLKAKNTYPTEEEINRLTPEAKTLLREWKRLEIGTDGILRRKRGPVMQLVLPHCYRMTVYKELHQNMGHLGAERVVELARERFFWPHMQRNITHFVTKECSCVKQRAPAKKTRAPLQNITTYAPLELVSMDFLHLERSTGGYEYILVIVDHFTRFAQAYPTKNKEARTAAEKLYNDFILKYGFPSRILHDQGREFENKLFHQLEKSSGIIRSRTTPYHPQGNGKAERFNRTLLSMLKTLPENQKRRWDQHVSKVVHAYNCTRNDATGFSPFFLLFGRSPRLPIDLMFGCNKVEDRLNHKDYVKKWSSAMNDAYTFASEHATKNSSKGKRHYDKGARYSTLKPGDRVLVRNLSERGGPGKLRSHWEKDIHIVVNCTPDSPVYEVKPEAKDGRKRLLHRNLLLPCDFLPLTPELPEKTIPKSVQKKGKGPIETARGTAEQCESDSDDSEILIQILPEQRNFENDSLQGNEAVDRSEPDTADPADDIAQNEAAENTQEPNLNTQLEEQQNEEPMQPATESPPAPPTRRSTRVRYAPNPLNYNHLGNPEHFVSSINATPTFSPFTYPQSYPLPPPAPFIPPLWFPPWIPPFPHPFYPPVIYQCPCWNSHYLMPFNMGY</sequence>
<evidence type="ECO:0000313" key="10">
    <source>
        <dbReference type="EMBL" id="CAB4010396.1"/>
    </source>
</evidence>
<feature type="compositionally biased region" description="Low complexity" evidence="9">
    <location>
        <begin position="1387"/>
        <end position="1399"/>
    </location>
</feature>
<dbReference type="GO" id="GO:0003676">
    <property type="term" value="F:nucleic acid binding"/>
    <property type="evidence" value="ECO:0007669"/>
    <property type="project" value="InterPro"/>
</dbReference>
<evidence type="ECO:0000256" key="2">
    <source>
        <dbReference type="ARBA" id="ARBA00022670"/>
    </source>
</evidence>
<dbReference type="Gene3D" id="3.30.70.270">
    <property type="match status" value="2"/>
</dbReference>
<keyword evidence="6" id="KW-0255">Endonuclease</keyword>
<keyword evidence="3" id="KW-0808">Transferase</keyword>
<dbReference type="FunFam" id="3.10.20.370:FF:000001">
    <property type="entry name" value="Retrovirus-related Pol polyprotein from transposon 17.6-like protein"/>
    <property type="match status" value="1"/>
</dbReference>
<dbReference type="FunFam" id="3.10.10.10:FF:000007">
    <property type="entry name" value="Retrovirus-related Pol polyprotein from transposon 17.6-like Protein"/>
    <property type="match status" value="1"/>
</dbReference>
<dbReference type="Gene3D" id="1.10.340.70">
    <property type="match status" value="1"/>
</dbReference>
<keyword evidence="7" id="KW-0378">Hydrolase</keyword>
<dbReference type="OrthoDB" id="4369127at2759"/>
<dbReference type="InterPro" id="IPR001995">
    <property type="entry name" value="Peptidase_A2_cat"/>
</dbReference>
<proteinExistence type="predicted"/>
<dbReference type="PANTHER" id="PTHR37984:SF15">
    <property type="entry name" value="INTEGRASE CATALYTIC DOMAIN-CONTAINING PROTEIN"/>
    <property type="match status" value="1"/>
</dbReference>
<dbReference type="InterPro" id="IPR012337">
    <property type="entry name" value="RNaseH-like_sf"/>
</dbReference>
<accession>A0A7D9EIK1</accession>
<evidence type="ECO:0000256" key="9">
    <source>
        <dbReference type="SAM" id="MobiDB-lite"/>
    </source>
</evidence>
<keyword evidence="4" id="KW-0548">Nucleotidyltransferase</keyword>
<dbReference type="PROSITE" id="PS50994">
    <property type="entry name" value="INTEGRASE"/>
    <property type="match status" value="1"/>
</dbReference>
<dbReference type="GO" id="GO:0015074">
    <property type="term" value="P:DNA integration"/>
    <property type="evidence" value="ECO:0007669"/>
    <property type="project" value="InterPro"/>
</dbReference>
<name>A0A7D9EIK1_PARCT</name>
<feature type="region of interest" description="Disordered" evidence="9">
    <location>
        <begin position="1340"/>
        <end position="1365"/>
    </location>
</feature>
<dbReference type="SUPFAM" id="SSF53098">
    <property type="entry name" value="Ribonuclease H-like"/>
    <property type="match status" value="1"/>
</dbReference>
<dbReference type="InterPro" id="IPR036397">
    <property type="entry name" value="RNaseH_sf"/>
</dbReference>
<evidence type="ECO:0000313" key="11">
    <source>
        <dbReference type="Proteomes" id="UP001152795"/>
    </source>
</evidence>
<dbReference type="Gene3D" id="2.40.70.10">
    <property type="entry name" value="Acid Proteases"/>
    <property type="match status" value="1"/>
</dbReference>
<dbReference type="GO" id="GO:0006508">
    <property type="term" value="P:proteolysis"/>
    <property type="evidence" value="ECO:0007669"/>
    <property type="project" value="UniProtKB-KW"/>
</dbReference>
<dbReference type="Pfam" id="PF17917">
    <property type="entry name" value="RT_RNaseH"/>
    <property type="match status" value="1"/>
</dbReference>
<dbReference type="Gene3D" id="3.30.420.10">
    <property type="entry name" value="Ribonuclease H-like superfamily/Ribonuclease H"/>
    <property type="match status" value="1"/>
</dbReference>
<dbReference type="FunFam" id="1.10.340.70:FF:000001">
    <property type="entry name" value="Retrovirus-related Pol polyprotein from transposon gypsy-like Protein"/>
    <property type="match status" value="1"/>
</dbReference>
<dbReference type="GO" id="GO:0004190">
    <property type="term" value="F:aspartic-type endopeptidase activity"/>
    <property type="evidence" value="ECO:0007669"/>
    <property type="project" value="InterPro"/>
</dbReference>
<evidence type="ECO:0000256" key="7">
    <source>
        <dbReference type="ARBA" id="ARBA00022801"/>
    </source>
</evidence>
<dbReference type="InterPro" id="IPR041373">
    <property type="entry name" value="RT_RNaseH"/>
</dbReference>
<dbReference type="PROSITE" id="PS50175">
    <property type="entry name" value="ASP_PROT_RETROV"/>
    <property type="match status" value="1"/>
</dbReference>
<dbReference type="InterPro" id="IPR001584">
    <property type="entry name" value="Integrase_cat-core"/>
</dbReference>
<keyword evidence="2" id="KW-0645">Protease</keyword>
<organism evidence="10 11">
    <name type="scientific">Paramuricea clavata</name>
    <name type="common">Red gorgonian</name>
    <name type="synonym">Violescent sea-whip</name>
    <dbReference type="NCBI Taxonomy" id="317549"/>
    <lineage>
        <taxon>Eukaryota</taxon>
        <taxon>Metazoa</taxon>
        <taxon>Cnidaria</taxon>
        <taxon>Anthozoa</taxon>
        <taxon>Octocorallia</taxon>
        <taxon>Malacalcyonacea</taxon>
        <taxon>Plexauridae</taxon>
        <taxon>Paramuricea</taxon>
    </lineage>
</organism>
<dbReference type="InterPro" id="IPR043502">
    <property type="entry name" value="DNA/RNA_pol_sf"/>
</dbReference>
<feature type="region of interest" description="Disordered" evidence="9">
    <location>
        <begin position="1387"/>
        <end position="1414"/>
    </location>
</feature>
<dbReference type="InterPro" id="IPR021109">
    <property type="entry name" value="Peptidase_aspartic_dom_sf"/>
</dbReference>
<feature type="region of interest" description="Disordered" evidence="9">
    <location>
        <begin position="632"/>
        <end position="651"/>
    </location>
</feature>
<dbReference type="GO" id="GO:0003964">
    <property type="term" value="F:RNA-directed DNA polymerase activity"/>
    <property type="evidence" value="ECO:0007669"/>
    <property type="project" value="UniProtKB-KW"/>
</dbReference>
<dbReference type="CDD" id="cd01647">
    <property type="entry name" value="RT_LTR"/>
    <property type="match status" value="1"/>
</dbReference>
<dbReference type="SUPFAM" id="SSF56672">
    <property type="entry name" value="DNA/RNA polymerases"/>
    <property type="match status" value="1"/>
</dbReference>
<evidence type="ECO:0000256" key="1">
    <source>
        <dbReference type="ARBA" id="ARBA00012493"/>
    </source>
</evidence>
<comment type="caution">
    <text evidence="10">The sequence shown here is derived from an EMBL/GenBank/DDBJ whole genome shotgun (WGS) entry which is preliminary data.</text>
</comment>
<dbReference type="Gene3D" id="3.10.10.10">
    <property type="entry name" value="HIV Type 1 Reverse Transcriptase, subunit A, domain 1"/>
    <property type="match status" value="1"/>
</dbReference>
<reference evidence="10" key="1">
    <citation type="submission" date="2020-04" db="EMBL/GenBank/DDBJ databases">
        <authorList>
            <person name="Alioto T."/>
            <person name="Alioto T."/>
            <person name="Gomez Garrido J."/>
        </authorList>
    </citation>
    <scope>NUCLEOTIDE SEQUENCE</scope>
    <source>
        <strain evidence="10">A484AB</strain>
    </source>
</reference>
<dbReference type="Pfam" id="PF00078">
    <property type="entry name" value="RVT_1"/>
    <property type="match status" value="1"/>
</dbReference>
<dbReference type="Gene3D" id="3.10.20.370">
    <property type="match status" value="1"/>
</dbReference>
<evidence type="ECO:0000256" key="6">
    <source>
        <dbReference type="ARBA" id="ARBA00022759"/>
    </source>
</evidence>
<dbReference type="GO" id="GO:0004519">
    <property type="term" value="F:endonuclease activity"/>
    <property type="evidence" value="ECO:0007669"/>
    <property type="project" value="UniProtKB-KW"/>
</dbReference>
<evidence type="ECO:0000256" key="3">
    <source>
        <dbReference type="ARBA" id="ARBA00022679"/>
    </source>
</evidence>
<feature type="region of interest" description="Disordered" evidence="9">
    <location>
        <begin position="1300"/>
        <end position="1328"/>
    </location>
</feature>
<dbReference type="PROSITE" id="PS50878">
    <property type="entry name" value="RT_POL"/>
    <property type="match status" value="1"/>
</dbReference>
<gene>
    <name evidence="10" type="ORF">PACLA_8A085927</name>
</gene>
<dbReference type="EMBL" id="CACRXK020006771">
    <property type="protein sequence ID" value="CAB4010396.1"/>
    <property type="molecule type" value="Genomic_DNA"/>
</dbReference>
<evidence type="ECO:0000256" key="8">
    <source>
        <dbReference type="ARBA" id="ARBA00022918"/>
    </source>
</evidence>
<dbReference type="SUPFAM" id="SSF50630">
    <property type="entry name" value="Acid proteases"/>
    <property type="match status" value="1"/>
</dbReference>
<dbReference type="Proteomes" id="UP001152795">
    <property type="component" value="Unassembled WGS sequence"/>
</dbReference>
<keyword evidence="5" id="KW-0540">Nuclease</keyword>
<keyword evidence="11" id="KW-1185">Reference proteome</keyword>
<evidence type="ECO:0000256" key="4">
    <source>
        <dbReference type="ARBA" id="ARBA00022695"/>
    </source>
</evidence>
<dbReference type="CDD" id="cd09274">
    <property type="entry name" value="RNase_HI_RT_Ty3"/>
    <property type="match status" value="1"/>
</dbReference>
<dbReference type="InterPro" id="IPR000477">
    <property type="entry name" value="RT_dom"/>
</dbReference>
<dbReference type="FunFam" id="3.30.420.10:FF:000032">
    <property type="entry name" value="Retrovirus-related Pol polyprotein from transposon 297-like Protein"/>
    <property type="match status" value="1"/>
</dbReference>
<protein>
    <recommendedName>
        <fullName evidence="1">RNA-directed DNA polymerase</fullName>
        <ecNumber evidence="1">2.7.7.49</ecNumber>
    </recommendedName>
</protein>
<dbReference type="InterPro" id="IPR050951">
    <property type="entry name" value="Retrovirus_Pol_polyprotein"/>
</dbReference>
<dbReference type="Pfam" id="PF00665">
    <property type="entry name" value="rve"/>
    <property type="match status" value="1"/>
</dbReference>
<dbReference type="Pfam" id="PF17921">
    <property type="entry name" value="Integrase_H2C2"/>
    <property type="match status" value="1"/>
</dbReference>
<dbReference type="InterPro" id="IPR043128">
    <property type="entry name" value="Rev_trsase/Diguanyl_cyclase"/>
</dbReference>